<evidence type="ECO:0000256" key="1">
    <source>
        <dbReference type="ARBA" id="ARBA00004141"/>
    </source>
</evidence>
<evidence type="ECO:0000256" key="4">
    <source>
        <dbReference type="ARBA" id="ARBA00023136"/>
    </source>
</evidence>
<feature type="transmembrane region" description="Helical" evidence="6">
    <location>
        <begin position="95"/>
        <end position="117"/>
    </location>
</feature>
<feature type="domain" description="Putative ER transporter 6TM N-terminal" evidence="8">
    <location>
        <begin position="34"/>
        <end position="480"/>
    </location>
</feature>
<sequence length="1071" mass="119418">MADEKNASTMGTSSSPAGNGSTVPVKKAKTSWVPDWVMRNLKSPASWKLLLRCWIASWASFVLILPNKTLKIYGNAAFFVCMVSLIMPPSLPAQLFILVMITLIFGCLLGWGLGAAAMKAALAVRDQVQTAQELQTVKSSVAGLANPDALFQISIFKGQFLDTKSTIMFGAFLAVGTFIAAFVRAYYPKLALMSLYLTIFIDIFCSYGPLFPFAQYTILNSFLESVASFTAIALVVTFFIFPETLSHQWLNDGVTMLGFYRDLIEIQEDVLGADPNAGELTPGSELGDRIVAKKELMLAKYQALSAKTPLLSLEFRYSKWSGDDVKELEPDFWRLCTKIIGLQSYARLLGSPYWSGSSPSTRTVSRTPSSSKLAPEVDPTADSHLLRHLLRADRHAEETHLVRTTDVNPIVRDATMKLRAACIDAIKEAETVLKWSNSRNSTLAITGMGPSAKKEDDEEMQATSILSEKIESLRAAIAEFSGEGPGMILGPFRHILKESVTPGSVHSRVKRLPLRNLFVSVTFASNLLWTAGSIMDLLERIEATRKKRTHNHLWFPKGLRALGHVLNTRNDATAKGLGETGDVPNTSVVPDKKKKKDKKDEDEDSYIDFSTYQLDPDSSPPTNAIQKIGAVYHSLMDWCHTKEAIFIFKYVVASIALWLPQVFHSTAFFNYSNRGIWALIMAQTTLTVTMSEQLHAYVSRIGATVAGLVVGLVAWYIGAPTGVGTPYGIAAVMGVFLVPLLFIRIFSPYQLESIMFTVTFVLIMGYSWVDGHLPLVSNPGVGWPVAWRRFTLVMIGSAASFILMLFPSVSGRRLIRLQLSKSLLEILELYTSVISTWMYAEDNKMPSDEFIKLWAPKFRERLLDVGTKLYSMRASVKLAKWEGAYRGNWRSEEYASLVERQIEMVGAIAQLSGALQNLPVEWRRRLLHRTKFLNPHFITDMVSVLSAISQSLQTGRALHQVLPQSLSERVFYHGSFAPARNTSRTEEEIQDELIKEVEGLAFLQSLEFMAYASAVTSVAHLLATVDEVHRITKRLCGEVPLRGYDRWKSEFDRVHWGLEHAEGDESDDEHR</sequence>
<dbReference type="PANTHER" id="PTHR37994:SF3">
    <property type="entry name" value="ER TRANSPORTER 6TM N-TERMINAL DOMAIN-CONTAINING PROTEIN"/>
    <property type="match status" value="1"/>
</dbReference>
<dbReference type="EMBL" id="KV419436">
    <property type="protein sequence ID" value="KZS88454.1"/>
    <property type="molecule type" value="Genomic_DNA"/>
</dbReference>
<evidence type="ECO:0000313" key="11">
    <source>
        <dbReference type="Proteomes" id="UP000076722"/>
    </source>
</evidence>
<feature type="compositionally biased region" description="Low complexity" evidence="5">
    <location>
        <begin position="355"/>
        <end position="371"/>
    </location>
</feature>
<feature type="transmembrane region" description="Helical" evidence="6">
    <location>
        <begin position="789"/>
        <end position="810"/>
    </location>
</feature>
<feature type="transmembrane region" description="Helical" evidence="6">
    <location>
        <begin position="72"/>
        <end position="89"/>
    </location>
</feature>
<keyword evidence="4 6" id="KW-0472">Membrane</keyword>
<dbReference type="Pfam" id="PF10337">
    <property type="entry name" value="ArAE_2_N"/>
    <property type="match status" value="1"/>
</dbReference>
<dbReference type="InterPro" id="IPR018823">
    <property type="entry name" value="ArAE_2_N"/>
</dbReference>
<evidence type="ECO:0000313" key="10">
    <source>
        <dbReference type="EMBL" id="KZS88454.1"/>
    </source>
</evidence>
<gene>
    <name evidence="10" type="ORF">SISNIDRAFT_459675</name>
</gene>
<feature type="domain" description="Integral membrane bound transporter" evidence="9">
    <location>
        <begin position="656"/>
        <end position="802"/>
    </location>
</feature>
<feature type="transmembrane region" description="Helical" evidence="6">
    <location>
        <begin position="644"/>
        <end position="663"/>
    </location>
</feature>
<feature type="region of interest" description="Disordered" evidence="5">
    <location>
        <begin position="573"/>
        <end position="601"/>
    </location>
</feature>
<dbReference type="InterPro" id="IPR049453">
    <property type="entry name" value="Memb_transporter_dom"/>
</dbReference>
<dbReference type="Pfam" id="PF13515">
    <property type="entry name" value="FUSC_2"/>
    <property type="match status" value="1"/>
</dbReference>
<reference evidence="10 11" key="1">
    <citation type="journal article" date="2016" name="Mol. Biol. Evol.">
        <title>Comparative Genomics of Early-Diverging Mushroom-Forming Fungi Provides Insights into the Origins of Lignocellulose Decay Capabilities.</title>
        <authorList>
            <person name="Nagy L.G."/>
            <person name="Riley R."/>
            <person name="Tritt A."/>
            <person name="Adam C."/>
            <person name="Daum C."/>
            <person name="Floudas D."/>
            <person name="Sun H."/>
            <person name="Yadav J.S."/>
            <person name="Pangilinan J."/>
            <person name="Larsson K.H."/>
            <person name="Matsuura K."/>
            <person name="Barry K."/>
            <person name="Labutti K."/>
            <person name="Kuo R."/>
            <person name="Ohm R.A."/>
            <person name="Bhattacharya S.S."/>
            <person name="Shirouzu T."/>
            <person name="Yoshinaga Y."/>
            <person name="Martin F.M."/>
            <person name="Grigoriev I.V."/>
            <person name="Hibbett D.S."/>
        </authorList>
    </citation>
    <scope>NUCLEOTIDE SEQUENCE [LARGE SCALE GENOMIC DNA]</scope>
    <source>
        <strain evidence="10 11">HHB9708</strain>
    </source>
</reference>
<comment type="subcellular location">
    <subcellularLocation>
        <location evidence="1">Membrane</location>
        <topology evidence="1">Multi-pass membrane protein</topology>
    </subcellularLocation>
</comment>
<dbReference type="InterPro" id="IPR018820">
    <property type="entry name" value="BRE4-related_DUF2421"/>
</dbReference>
<protein>
    <recommendedName>
        <fullName evidence="12">ER transporter 6TM N-terminal domain-containing protein</fullName>
    </recommendedName>
</protein>
<feature type="transmembrane region" description="Helical" evidence="6">
    <location>
        <begin position="167"/>
        <end position="187"/>
    </location>
</feature>
<dbReference type="PANTHER" id="PTHR37994">
    <property type="entry name" value="ARAE_2_N DOMAIN-CONTAINING PROTEIN-RELATED"/>
    <property type="match status" value="1"/>
</dbReference>
<feature type="transmembrane region" description="Helical" evidence="6">
    <location>
        <begin position="753"/>
        <end position="769"/>
    </location>
</feature>
<feature type="transmembrane region" description="Helical" evidence="6">
    <location>
        <begin position="698"/>
        <end position="718"/>
    </location>
</feature>
<dbReference type="Pfam" id="PF10334">
    <property type="entry name" value="BRE4"/>
    <property type="match status" value="1"/>
</dbReference>
<evidence type="ECO:0000256" key="3">
    <source>
        <dbReference type="ARBA" id="ARBA00022989"/>
    </source>
</evidence>
<dbReference type="GO" id="GO:0016020">
    <property type="term" value="C:membrane"/>
    <property type="evidence" value="ECO:0007669"/>
    <property type="project" value="UniProtKB-SubCell"/>
</dbReference>
<dbReference type="STRING" id="1314777.A0A164P7U1"/>
<organism evidence="10 11">
    <name type="scientific">Sistotremastrum niveocremeum HHB9708</name>
    <dbReference type="NCBI Taxonomy" id="1314777"/>
    <lineage>
        <taxon>Eukaryota</taxon>
        <taxon>Fungi</taxon>
        <taxon>Dikarya</taxon>
        <taxon>Basidiomycota</taxon>
        <taxon>Agaricomycotina</taxon>
        <taxon>Agaricomycetes</taxon>
        <taxon>Sistotremastrales</taxon>
        <taxon>Sistotremastraceae</taxon>
        <taxon>Sertulicium</taxon>
        <taxon>Sertulicium niveocremeum</taxon>
    </lineage>
</organism>
<feature type="compositionally biased region" description="Polar residues" evidence="5">
    <location>
        <begin position="7"/>
        <end position="22"/>
    </location>
</feature>
<evidence type="ECO:0000256" key="5">
    <source>
        <dbReference type="SAM" id="MobiDB-lite"/>
    </source>
</evidence>
<evidence type="ECO:0000259" key="9">
    <source>
        <dbReference type="Pfam" id="PF13515"/>
    </source>
</evidence>
<dbReference type="AlphaFoldDB" id="A0A164P7U1"/>
<feature type="region of interest" description="Disordered" evidence="5">
    <location>
        <begin position="355"/>
        <end position="377"/>
    </location>
</feature>
<proteinExistence type="predicted"/>
<accession>A0A164P7U1</accession>
<feature type="transmembrane region" description="Helical" evidence="6">
    <location>
        <begin position="193"/>
        <end position="210"/>
    </location>
</feature>
<feature type="transmembrane region" description="Helical" evidence="6">
    <location>
        <begin position="724"/>
        <end position="746"/>
    </location>
</feature>
<name>A0A164P7U1_9AGAM</name>
<evidence type="ECO:0000256" key="2">
    <source>
        <dbReference type="ARBA" id="ARBA00022692"/>
    </source>
</evidence>
<feature type="domain" description="DUF2421" evidence="7">
    <location>
        <begin position="809"/>
        <end position="1038"/>
    </location>
</feature>
<keyword evidence="2 6" id="KW-0812">Transmembrane</keyword>
<evidence type="ECO:0000259" key="8">
    <source>
        <dbReference type="Pfam" id="PF10337"/>
    </source>
</evidence>
<evidence type="ECO:0000256" key="6">
    <source>
        <dbReference type="SAM" id="Phobius"/>
    </source>
</evidence>
<evidence type="ECO:0008006" key="12">
    <source>
        <dbReference type="Google" id="ProtNLM"/>
    </source>
</evidence>
<keyword evidence="3 6" id="KW-1133">Transmembrane helix</keyword>
<feature type="transmembrane region" description="Helical" evidence="6">
    <location>
        <begin position="222"/>
        <end position="241"/>
    </location>
</feature>
<dbReference type="OrthoDB" id="2274698at2759"/>
<keyword evidence="11" id="KW-1185">Reference proteome</keyword>
<feature type="region of interest" description="Disordered" evidence="5">
    <location>
        <begin position="1"/>
        <end position="25"/>
    </location>
</feature>
<dbReference type="Proteomes" id="UP000076722">
    <property type="component" value="Unassembled WGS sequence"/>
</dbReference>
<evidence type="ECO:0000259" key="7">
    <source>
        <dbReference type="Pfam" id="PF10334"/>
    </source>
</evidence>